<dbReference type="PANTHER" id="PTHR35798:SF1">
    <property type="entry name" value="CELL DIVISION PROTEIN SEPF"/>
    <property type="match status" value="1"/>
</dbReference>
<dbReference type="Pfam" id="PF04472">
    <property type="entry name" value="SepF"/>
    <property type="match status" value="1"/>
</dbReference>
<evidence type="ECO:0000256" key="6">
    <source>
        <dbReference type="SAM" id="MobiDB-lite"/>
    </source>
</evidence>
<dbReference type="InterPro" id="IPR038594">
    <property type="entry name" value="SepF-like_sf"/>
</dbReference>
<reference evidence="7" key="1">
    <citation type="submission" date="2020-08" db="EMBL/GenBank/DDBJ databases">
        <title>Genome public.</title>
        <authorList>
            <person name="Liu C."/>
            <person name="Sun Q."/>
        </authorList>
    </citation>
    <scope>NUCLEOTIDE SEQUENCE</scope>
    <source>
        <strain evidence="7">NSJ-24</strain>
    </source>
</reference>
<name>A0A926E4X4_9FIRM</name>
<dbReference type="RefSeq" id="WP_177269820.1">
    <property type="nucleotide sequence ID" value="NZ_JACRTA010000001.1"/>
</dbReference>
<evidence type="ECO:0000256" key="1">
    <source>
        <dbReference type="ARBA" id="ARBA00022618"/>
    </source>
</evidence>
<sequence length="164" mass="18739">MGVFNKFKDLMGFEDYEDEELDEEQEEDYNYDRKPVENRQPLTSQQRYDSGNVVSMQNRTVKALTSKFKLMVIEPKGFDECSKLVDSLKSRKPIIVNLEKLDSDTARKIFDFLGGATYALNGNVQKVANNIFVFAPENVDIFAEGESKPYNFAGGNAEDINPWK</sequence>
<dbReference type="HAMAP" id="MF_01197">
    <property type="entry name" value="SepF"/>
    <property type="match status" value="1"/>
</dbReference>
<dbReference type="GO" id="GO:0043093">
    <property type="term" value="P:FtsZ-dependent cytokinesis"/>
    <property type="evidence" value="ECO:0007669"/>
    <property type="project" value="UniProtKB-UniRule"/>
</dbReference>
<evidence type="ECO:0000256" key="3">
    <source>
        <dbReference type="ARBA" id="ARBA00023306"/>
    </source>
</evidence>
<dbReference type="Gene3D" id="3.30.110.150">
    <property type="entry name" value="SepF-like protein"/>
    <property type="match status" value="1"/>
</dbReference>
<proteinExistence type="inferred from homology"/>
<evidence type="ECO:0000313" key="8">
    <source>
        <dbReference type="Proteomes" id="UP000610862"/>
    </source>
</evidence>
<dbReference type="GO" id="GO:0000917">
    <property type="term" value="P:division septum assembly"/>
    <property type="evidence" value="ECO:0007669"/>
    <property type="project" value="UniProtKB-KW"/>
</dbReference>
<protein>
    <recommendedName>
        <fullName evidence="5">Cell division protein SepF</fullName>
    </recommendedName>
</protein>
<comment type="caution">
    <text evidence="7">The sequence shown here is derived from an EMBL/GenBank/DDBJ whole genome shotgun (WGS) entry which is preliminary data.</text>
</comment>
<keyword evidence="3 5" id="KW-0131">Cell cycle</keyword>
<evidence type="ECO:0000256" key="4">
    <source>
        <dbReference type="ARBA" id="ARBA00044936"/>
    </source>
</evidence>
<comment type="similarity">
    <text evidence="5">Belongs to the SepF family.</text>
</comment>
<dbReference type="Proteomes" id="UP000610862">
    <property type="component" value="Unassembled WGS sequence"/>
</dbReference>
<comment type="function">
    <text evidence="4 5">Cell division protein that is part of the divisome complex and is recruited early to the Z-ring. Probably stimulates Z-ring formation, perhaps through the cross-linking of FtsZ protofilaments. Its function overlaps with FtsA.</text>
</comment>
<dbReference type="InterPro" id="IPR007561">
    <property type="entry name" value="Cell_div_SepF/SepF-rel"/>
</dbReference>
<dbReference type="EMBL" id="JACRTA010000001">
    <property type="protein sequence ID" value="MBC8567253.1"/>
    <property type="molecule type" value="Genomic_DNA"/>
</dbReference>
<evidence type="ECO:0000256" key="2">
    <source>
        <dbReference type="ARBA" id="ARBA00023210"/>
    </source>
</evidence>
<organism evidence="7 8">
    <name type="scientific">Lentihominibacter hominis</name>
    <dbReference type="NCBI Taxonomy" id="2763645"/>
    <lineage>
        <taxon>Bacteria</taxon>
        <taxon>Bacillati</taxon>
        <taxon>Bacillota</taxon>
        <taxon>Clostridia</taxon>
        <taxon>Peptostreptococcales</taxon>
        <taxon>Anaerovoracaceae</taxon>
        <taxon>Lentihominibacter</taxon>
    </lineage>
</organism>
<dbReference type="PANTHER" id="PTHR35798">
    <property type="entry name" value="CELL DIVISION PROTEIN SEPF"/>
    <property type="match status" value="1"/>
</dbReference>
<dbReference type="AlphaFoldDB" id="A0A926E4X4"/>
<dbReference type="InterPro" id="IPR023052">
    <property type="entry name" value="Cell_div_SepF"/>
</dbReference>
<keyword evidence="5" id="KW-0963">Cytoplasm</keyword>
<feature type="compositionally biased region" description="Acidic residues" evidence="6">
    <location>
        <begin position="17"/>
        <end position="29"/>
    </location>
</feature>
<evidence type="ECO:0000313" key="7">
    <source>
        <dbReference type="EMBL" id="MBC8567253.1"/>
    </source>
</evidence>
<dbReference type="GO" id="GO:0005737">
    <property type="term" value="C:cytoplasm"/>
    <property type="evidence" value="ECO:0007669"/>
    <property type="project" value="UniProtKB-SubCell"/>
</dbReference>
<accession>A0A926E4X4</accession>
<comment type="subunit">
    <text evidence="5">Homodimer. Interacts with FtsZ.</text>
</comment>
<keyword evidence="1 5" id="KW-0132">Cell division</keyword>
<evidence type="ECO:0000256" key="5">
    <source>
        <dbReference type="HAMAP-Rule" id="MF_01197"/>
    </source>
</evidence>
<gene>
    <name evidence="5 7" type="primary">sepF</name>
    <name evidence="7" type="ORF">H8692_00555</name>
</gene>
<keyword evidence="8" id="KW-1185">Reference proteome</keyword>
<comment type="subcellular location">
    <subcellularLocation>
        <location evidence="5">Cytoplasm</location>
    </subcellularLocation>
    <text evidence="5">Localizes to the division site, in a FtsZ-dependent manner.</text>
</comment>
<feature type="region of interest" description="Disordered" evidence="6">
    <location>
        <begin position="17"/>
        <end position="45"/>
    </location>
</feature>
<keyword evidence="2 5" id="KW-0717">Septation</keyword>